<dbReference type="InterPro" id="IPR029044">
    <property type="entry name" value="Nucleotide-diphossugar_trans"/>
</dbReference>
<organism evidence="2 3">
    <name type="scientific">Ekhidna lutea</name>
    <dbReference type="NCBI Taxonomy" id="447679"/>
    <lineage>
        <taxon>Bacteria</taxon>
        <taxon>Pseudomonadati</taxon>
        <taxon>Bacteroidota</taxon>
        <taxon>Cytophagia</taxon>
        <taxon>Cytophagales</taxon>
        <taxon>Reichenbachiellaceae</taxon>
        <taxon>Ekhidna</taxon>
    </lineage>
</organism>
<gene>
    <name evidence="2" type="ORF">SAMN05421640_0263</name>
</gene>
<protein>
    <recommendedName>
        <fullName evidence="1">DUF4301 domain-containing protein</fullName>
    </recommendedName>
</protein>
<reference evidence="2 3" key="1">
    <citation type="submission" date="2017-06" db="EMBL/GenBank/DDBJ databases">
        <authorList>
            <person name="Kim H.J."/>
            <person name="Triplett B.A."/>
        </authorList>
    </citation>
    <scope>NUCLEOTIDE SEQUENCE [LARGE SCALE GENOMIC DNA]</scope>
    <source>
        <strain evidence="2 3">DSM 19307</strain>
    </source>
</reference>
<dbReference type="SUPFAM" id="SSF53448">
    <property type="entry name" value="Nucleotide-diphospho-sugar transferases"/>
    <property type="match status" value="1"/>
</dbReference>
<dbReference type="Pfam" id="PF14134">
    <property type="entry name" value="DUF4301"/>
    <property type="match status" value="1"/>
</dbReference>
<accession>A0A239EPK4</accession>
<sequence>MFSYENEQLRGGNFIFKVLTTKSMFTDKDKQLIKRKGIEESQIEDQLMRFKNGFLPAPLLAPATVENGILLLSKEEVDHYTSNYDESELEVMKFVPASGAATRMFKPLFSFLQKFDGTKESFDTYCQEHKKTKKFFENLNRFAFYEELNESFTQTHGISVDQALNDYKHDDVISHLLYNEGLNYGSLPKGLLKFHKYDTESRTPAEEHLVEGVTYAKGKNGVKIHFTISPDHQAKFEDHIIAKSAEKNIDVSFSFQQADTDTIAATPECEPFRADDGSLLFRPAGHGALLENLNALNADVIFVKNIDNVVPDRLKEETIKYKKVLAGVLLAYQERVFNLLKKADSGDDVTSEAKSLLSELGMKGGYSNSETVRLLNRPIRVCGMVKNEGEPGGGPFWVKKQDAQTLQIVESAQVDTSSDEQREIFEAGTHFNPVDLVLGVKNYKGEKFDLMQFRDDEAGFISEKSYNGQKLLAMELPGLWNGSMADWNTVFVEVPLITFNPVKTVTDLLKENHC</sequence>
<evidence type="ECO:0000313" key="3">
    <source>
        <dbReference type="Proteomes" id="UP000198393"/>
    </source>
</evidence>
<dbReference type="AlphaFoldDB" id="A0A239EPK4"/>
<keyword evidence="3" id="KW-1185">Reference proteome</keyword>
<dbReference type="Proteomes" id="UP000198393">
    <property type="component" value="Unassembled WGS sequence"/>
</dbReference>
<evidence type="ECO:0000259" key="1">
    <source>
        <dbReference type="Pfam" id="PF14134"/>
    </source>
</evidence>
<proteinExistence type="predicted"/>
<dbReference type="InterPro" id="IPR025393">
    <property type="entry name" value="DUF4301"/>
</dbReference>
<evidence type="ECO:0000313" key="2">
    <source>
        <dbReference type="EMBL" id="SNS46575.1"/>
    </source>
</evidence>
<name>A0A239EPK4_EKHLU</name>
<dbReference type="EMBL" id="FZPD01000001">
    <property type="protein sequence ID" value="SNS46575.1"/>
    <property type="molecule type" value="Genomic_DNA"/>
</dbReference>
<feature type="domain" description="DUF4301" evidence="1">
    <location>
        <begin position="27"/>
        <end position="513"/>
    </location>
</feature>